<keyword evidence="1" id="KW-0472">Membrane</keyword>
<feature type="transmembrane region" description="Helical" evidence="1">
    <location>
        <begin position="69"/>
        <end position="87"/>
    </location>
</feature>
<organism evidence="2 3">
    <name type="scientific">Streptomyces caniferus</name>
    <dbReference type="NCBI Taxonomy" id="285557"/>
    <lineage>
        <taxon>Bacteria</taxon>
        <taxon>Bacillati</taxon>
        <taxon>Actinomycetota</taxon>
        <taxon>Actinomycetes</taxon>
        <taxon>Kitasatosporales</taxon>
        <taxon>Streptomycetaceae</taxon>
        <taxon>Streptomyces</taxon>
    </lineage>
</organism>
<dbReference type="AlphaFoldDB" id="A0A640SAE4"/>
<proteinExistence type="predicted"/>
<gene>
    <name evidence="2" type="ORF">Scani_37700</name>
</gene>
<dbReference type="EMBL" id="BLIN01000005">
    <property type="protein sequence ID" value="GFE07502.1"/>
    <property type="molecule type" value="Genomic_DNA"/>
</dbReference>
<keyword evidence="1" id="KW-0812">Transmembrane</keyword>
<feature type="transmembrane region" description="Helical" evidence="1">
    <location>
        <begin position="6"/>
        <end position="25"/>
    </location>
</feature>
<keyword evidence="1" id="KW-1133">Transmembrane helix</keyword>
<reference evidence="2 3" key="1">
    <citation type="submission" date="2019-12" db="EMBL/GenBank/DDBJ databases">
        <title>Whole genome shotgun sequence of Streptomyces caniferus NBRC 15389.</title>
        <authorList>
            <person name="Ichikawa N."/>
            <person name="Kimura A."/>
            <person name="Kitahashi Y."/>
            <person name="Komaki H."/>
            <person name="Tamura T."/>
        </authorList>
    </citation>
    <scope>NUCLEOTIDE SEQUENCE [LARGE SCALE GENOMIC DNA]</scope>
    <source>
        <strain evidence="2 3">NBRC 15389</strain>
    </source>
</reference>
<protein>
    <submittedName>
        <fullName evidence="2">Uncharacterized protein</fullName>
    </submittedName>
</protein>
<evidence type="ECO:0000313" key="2">
    <source>
        <dbReference type="EMBL" id="GFE07502.1"/>
    </source>
</evidence>
<dbReference type="Proteomes" id="UP000435837">
    <property type="component" value="Unassembled WGS sequence"/>
</dbReference>
<accession>A0A640SAE4</accession>
<name>A0A640SAE4_9ACTN</name>
<evidence type="ECO:0000256" key="1">
    <source>
        <dbReference type="SAM" id="Phobius"/>
    </source>
</evidence>
<evidence type="ECO:0000313" key="3">
    <source>
        <dbReference type="Proteomes" id="UP000435837"/>
    </source>
</evidence>
<dbReference type="OrthoDB" id="4257805at2"/>
<dbReference type="RefSeq" id="WP_159477241.1">
    <property type="nucleotide sequence ID" value="NZ_BAAATH010000072.1"/>
</dbReference>
<comment type="caution">
    <text evidence="2">The sequence shown here is derived from an EMBL/GenBank/DDBJ whole genome shotgun (WGS) entry which is preliminary data.</text>
</comment>
<sequence length="129" mass="14888">MLARLPLPCLLLMAAFATFILCLYVDRTLKVRKLTATFFVLSVAGCFGMIVVGGLQYHPWSPEQMLVEYSFTWTGMTIGLLWPRKRFLEYCDEWRRGIRRETYEYSKWWVAGAVTSVSLMSILGFILAT</sequence>
<feature type="transmembrane region" description="Helical" evidence="1">
    <location>
        <begin position="108"/>
        <end position="128"/>
    </location>
</feature>
<feature type="transmembrane region" description="Helical" evidence="1">
    <location>
        <begin position="37"/>
        <end position="57"/>
    </location>
</feature>